<dbReference type="InterPro" id="IPR027417">
    <property type="entry name" value="P-loop_NTPase"/>
</dbReference>
<comment type="similarity">
    <text evidence="1">Belongs to the ABC transporter superfamily.</text>
</comment>
<keyword evidence="2" id="KW-0813">Transport</keyword>
<evidence type="ECO:0000256" key="6">
    <source>
        <dbReference type="ARBA" id="ARBA00022967"/>
    </source>
</evidence>
<dbReference type="PANTHER" id="PTHR43553">
    <property type="entry name" value="HEAVY METAL TRANSPORTER"/>
    <property type="match status" value="1"/>
</dbReference>
<dbReference type="SMART" id="SM00382">
    <property type="entry name" value="AAA"/>
    <property type="match status" value="1"/>
</dbReference>
<dbReference type="RefSeq" id="WP_379186181.1">
    <property type="nucleotide sequence ID" value="NZ_JBHSOW010000006.1"/>
</dbReference>
<evidence type="ECO:0000259" key="8">
    <source>
        <dbReference type="PROSITE" id="PS50893"/>
    </source>
</evidence>
<name>A0ABW0VU53_9BACL</name>
<dbReference type="PROSITE" id="PS50893">
    <property type="entry name" value="ABC_TRANSPORTER_2"/>
    <property type="match status" value="1"/>
</dbReference>
<evidence type="ECO:0000256" key="3">
    <source>
        <dbReference type="ARBA" id="ARBA00022475"/>
    </source>
</evidence>
<gene>
    <name evidence="9" type="ORF">ACFPYJ_01075</name>
</gene>
<dbReference type="Gene3D" id="3.40.50.300">
    <property type="entry name" value="P-loop containing nucleotide triphosphate hydrolases"/>
    <property type="match status" value="1"/>
</dbReference>
<evidence type="ECO:0000256" key="1">
    <source>
        <dbReference type="ARBA" id="ARBA00005417"/>
    </source>
</evidence>
<dbReference type="InterPro" id="IPR015856">
    <property type="entry name" value="ABC_transpr_CbiO/EcfA_su"/>
</dbReference>
<dbReference type="SUPFAM" id="SSF52540">
    <property type="entry name" value="P-loop containing nucleoside triphosphate hydrolases"/>
    <property type="match status" value="1"/>
</dbReference>
<comment type="caution">
    <text evidence="9">The sequence shown here is derived from an EMBL/GenBank/DDBJ whole genome shotgun (WGS) entry which is preliminary data.</text>
</comment>
<dbReference type="Proteomes" id="UP001596047">
    <property type="component" value="Unassembled WGS sequence"/>
</dbReference>
<dbReference type="EMBL" id="JBHSOW010000006">
    <property type="protein sequence ID" value="MFC5647725.1"/>
    <property type="molecule type" value="Genomic_DNA"/>
</dbReference>
<keyword evidence="7" id="KW-0472">Membrane</keyword>
<dbReference type="CDD" id="cd03225">
    <property type="entry name" value="ABC_cobalt_CbiO_domain1"/>
    <property type="match status" value="1"/>
</dbReference>
<feature type="domain" description="ABC transporter" evidence="8">
    <location>
        <begin position="7"/>
        <end position="242"/>
    </location>
</feature>
<dbReference type="InterPro" id="IPR050095">
    <property type="entry name" value="ECF_ABC_transporter_ATP-bd"/>
</dbReference>
<dbReference type="InterPro" id="IPR003593">
    <property type="entry name" value="AAA+_ATPase"/>
</dbReference>
<keyword evidence="4" id="KW-0547">Nucleotide-binding</keyword>
<dbReference type="GO" id="GO:0005524">
    <property type="term" value="F:ATP binding"/>
    <property type="evidence" value="ECO:0007669"/>
    <property type="project" value="UniProtKB-KW"/>
</dbReference>
<evidence type="ECO:0000313" key="9">
    <source>
        <dbReference type="EMBL" id="MFC5647725.1"/>
    </source>
</evidence>
<keyword evidence="5 9" id="KW-0067">ATP-binding</keyword>
<keyword evidence="3" id="KW-1003">Cell membrane</keyword>
<sequence>MSNLPLISFRNVSFGYEKNLPTIIRDINLDIFEGDFVALIGQNGAGKTTMAKHINGILKPTKGEVTVRGKLTSDYKRDELAKVVGYCYQNPDHQIFSQTVEKEIAYGPKAIGLSPAEVQERVKDALHLVDLEEKRQLHPSLLGRGERQRLAVASILAMGASILVIDEPTTGLDYAGITRIMNLLRTWNEKMKVTIIIITHDIPMVADYVPRTIIMAQGQILKNAPTPEVLTDFALLKMAAVKPLQVTRVSERLGILNADNRIITVRNLFQVLSNLKNEESAEVK</sequence>
<accession>A0ABW0VU53</accession>
<reference evidence="10" key="1">
    <citation type="journal article" date="2019" name="Int. J. Syst. Evol. Microbiol.">
        <title>The Global Catalogue of Microorganisms (GCM) 10K type strain sequencing project: providing services to taxonomists for standard genome sequencing and annotation.</title>
        <authorList>
            <consortium name="The Broad Institute Genomics Platform"/>
            <consortium name="The Broad Institute Genome Sequencing Center for Infectious Disease"/>
            <person name="Wu L."/>
            <person name="Ma J."/>
        </authorList>
    </citation>
    <scope>NUCLEOTIDE SEQUENCE [LARGE SCALE GENOMIC DNA]</scope>
    <source>
        <strain evidence="10">CGMCC 1.3240</strain>
    </source>
</reference>
<evidence type="ECO:0000256" key="2">
    <source>
        <dbReference type="ARBA" id="ARBA00022448"/>
    </source>
</evidence>
<evidence type="ECO:0000256" key="5">
    <source>
        <dbReference type="ARBA" id="ARBA00022840"/>
    </source>
</evidence>
<dbReference type="InterPro" id="IPR003439">
    <property type="entry name" value="ABC_transporter-like_ATP-bd"/>
</dbReference>
<evidence type="ECO:0000256" key="7">
    <source>
        <dbReference type="ARBA" id="ARBA00023136"/>
    </source>
</evidence>
<dbReference type="Pfam" id="PF00005">
    <property type="entry name" value="ABC_tran"/>
    <property type="match status" value="1"/>
</dbReference>
<protein>
    <submittedName>
        <fullName evidence="9">Energy-coupling factor ABC transporter ATP-binding protein</fullName>
    </submittedName>
</protein>
<dbReference type="PANTHER" id="PTHR43553:SF24">
    <property type="entry name" value="ENERGY-COUPLING FACTOR TRANSPORTER ATP-BINDING PROTEIN ECFA1"/>
    <property type="match status" value="1"/>
</dbReference>
<evidence type="ECO:0000256" key="4">
    <source>
        <dbReference type="ARBA" id="ARBA00022741"/>
    </source>
</evidence>
<keyword evidence="6" id="KW-1278">Translocase</keyword>
<organism evidence="9 10">
    <name type="scientific">Paenibacillus solisilvae</name>
    <dbReference type="NCBI Taxonomy" id="2486751"/>
    <lineage>
        <taxon>Bacteria</taxon>
        <taxon>Bacillati</taxon>
        <taxon>Bacillota</taxon>
        <taxon>Bacilli</taxon>
        <taxon>Bacillales</taxon>
        <taxon>Paenibacillaceae</taxon>
        <taxon>Paenibacillus</taxon>
    </lineage>
</organism>
<proteinExistence type="inferred from homology"/>
<evidence type="ECO:0000313" key="10">
    <source>
        <dbReference type="Proteomes" id="UP001596047"/>
    </source>
</evidence>
<keyword evidence="10" id="KW-1185">Reference proteome</keyword>